<comment type="caution">
    <text evidence="3">The sequence shown here is derived from an EMBL/GenBank/DDBJ whole genome shotgun (WGS) entry which is preliminary data.</text>
</comment>
<evidence type="ECO:0000313" key="3">
    <source>
        <dbReference type="EMBL" id="MCZ0860821.1"/>
    </source>
</evidence>
<name>A0ABT4IGZ0_9EURY</name>
<keyword evidence="3" id="KW-0808">Transferase</keyword>
<reference evidence="3" key="1">
    <citation type="submission" date="2022-12" db="EMBL/GenBank/DDBJ databases">
        <title>Isolation and characterisation of novel Methanocorpusculum spp. from native Australian herbivores indicates the genus is ancestrally host-associated.</title>
        <authorList>
            <person name="Volmer J.G."/>
            <person name="Soo R.M."/>
            <person name="Evans P.N."/>
            <person name="Hoedt E.C."/>
            <person name="Astorga Alsina A.L."/>
            <person name="Woodcroft B.J."/>
            <person name="Tyson G.W."/>
            <person name="Hugenholtz P."/>
            <person name="Morrison M."/>
        </authorList>
    </citation>
    <scope>NUCLEOTIDE SEQUENCE</scope>
    <source>
        <strain evidence="3">MG</strain>
    </source>
</reference>
<dbReference type="Gene3D" id="6.20.50.110">
    <property type="entry name" value="Methyltransferase, zinc-binding domain"/>
    <property type="match status" value="1"/>
</dbReference>
<dbReference type="GO" id="GO:0008168">
    <property type="term" value="F:methyltransferase activity"/>
    <property type="evidence" value="ECO:0007669"/>
    <property type="project" value="UniProtKB-KW"/>
</dbReference>
<keyword evidence="3" id="KW-0489">Methyltransferase</keyword>
<dbReference type="Pfam" id="PF13489">
    <property type="entry name" value="Methyltransf_23"/>
    <property type="match status" value="1"/>
</dbReference>
<dbReference type="Gene3D" id="3.40.50.720">
    <property type="entry name" value="NAD(P)-binding Rossmann-like Domain"/>
    <property type="match status" value="1"/>
</dbReference>
<evidence type="ECO:0000259" key="1">
    <source>
        <dbReference type="Pfam" id="PF08421"/>
    </source>
</evidence>
<feature type="domain" description="C-methyltransferase" evidence="2">
    <location>
        <begin position="244"/>
        <end position="403"/>
    </location>
</feature>
<dbReference type="InterPro" id="IPR029063">
    <property type="entry name" value="SAM-dependent_MTases_sf"/>
</dbReference>
<organism evidence="3 4">
    <name type="scientific">Methanocorpusculum petauri</name>
    <dbReference type="NCBI Taxonomy" id="3002863"/>
    <lineage>
        <taxon>Archaea</taxon>
        <taxon>Methanobacteriati</taxon>
        <taxon>Methanobacteriota</taxon>
        <taxon>Stenosarchaea group</taxon>
        <taxon>Methanomicrobia</taxon>
        <taxon>Methanomicrobiales</taxon>
        <taxon>Methanocorpusculaceae</taxon>
        <taxon>Methanocorpusculum</taxon>
    </lineage>
</organism>
<dbReference type="PANTHER" id="PTHR43861">
    <property type="entry name" value="TRANS-ACONITATE 2-METHYLTRANSFERASE-RELATED"/>
    <property type="match status" value="1"/>
</dbReference>
<dbReference type="InterPro" id="IPR013630">
    <property type="entry name" value="Methyltransf_Zn-bd_dom_put"/>
</dbReference>
<dbReference type="GO" id="GO:0032259">
    <property type="term" value="P:methylation"/>
    <property type="evidence" value="ECO:0007669"/>
    <property type="project" value="UniProtKB-KW"/>
</dbReference>
<accession>A0ABT4IGZ0</accession>
<sequence>MRCRFCGNEITKTVVDLVNAPPSNAYLRENQLNEREVYYPLKIMVCDHCWLVQVDEYASSADIFDDDYLYFSSYSSSWVEHARKYVEMIIPKLALTRKSRVMEIASNDGYLLQFFVQAKIPCVGVEPSTSTHAAALEKGVESIPEFFGEEFAKKIVKTRGKQDLIIGNNVLAHVPGINDFVEGLKIALADNGTITMEFPHLLNLLTYDQFDTIYHEHYSYLSLYTVQQIFAAHDLTIYDVEELPTHGGSLRVYACHNSDVKDITDTVKKVVDDEITYGLTTYDAYISFQKRVEIIRSAFLTFLLEAKNERKIVAGYGAAAKGNTLLNYCGIKGNQNIVAVADASPHKQGRYLPGSHIPVISPQQIKEIKPDYLIIFPWNLKEEIIRQNAYIREWGGKFVTVIPHLEIIE</sequence>
<keyword evidence="4" id="KW-1185">Reference proteome</keyword>
<gene>
    <name evidence="3" type="ORF">O0S10_06210</name>
</gene>
<proteinExistence type="predicted"/>
<dbReference type="Proteomes" id="UP001141422">
    <property type="component" value="Unassembled WGS sequence"/>
</dbReference>
<feature type="domain" description="Methyltransferase putative zinc binding" evidence="1">
    <location>
        <begin position="3"/>
        <end position="64"/>
    </location>
</feature>
<protein>
    <submittedName>
        <fullName evidence="3">Class I SAM-dependent methyltransferase</fullName>
    </submittedName>
</protein>
<dbReference type="Pfam" id="PF08421">
    <property type="entry name" value="Methyltransf_13"/>
    <property type="match status" value="1"/>
</dbReference>
<dbReference type="Gene3D" id="3.40.50.150">
    <property type="entry name" value="Vaccinia Virus protein VP39"/>
    <property type="match status" value="1"/>
</dbReference>
<evidence type="ECO:0000313" key="4">
    <source>
        <dbReference type="Proteomes" id="UP001141422"/>
    </source>
</evidence>
<dbReference type="SUPFAM" id="SSF53335">
    <property type="entry name" value="S-adenosyl-L-methionine-dependent methyltransferases"/>
    <property type="match status" value="1"/>
</dbReference>
<evidence type="ECO:0000259" key="2">
    <source>
        <dbReference type="Pfam" id="PF08484"/>
    </source>
</evidence>
<dbReference type="Pfam" id="PF08484">
    <property type="entry name" value="Methyltransf_14"/>
    <property type="match status" value="1"/>
</dbReference>
<dbReference type="PANTHER" id="PTHR43861:SF5">
    <property type="entry name" value="BLL5978 PROTEIN"/>
    <property type="match status" value="1"/>
</dbReference>
<dbReference type="InterPro" id="IPR038576">
    <property type="entry name" value="Methyltransf_Zn-bd_dom_put_sf"/>
</dbReference>
<dbReference type="RefSeq" id="WP_268925022.1">
    <property type="nucleotide sequence ID" value="NZ_JAPTGB010000011.1"/>
</dbReference>
<dbReference type="EMBL" id="JAPTGB010000011">
    <property type="protein sequence ID" value="MCZ0860821.1"/>
    <property type="molecule type" value="Genomic_DNA"/>
</dbReference>
<dbReference type="InterPro" id="IPR013691">
    <property type="entry name" value="MeTrfase_14"/>
</dbReference>